<feature type="transmembrane region" description="Helical" evidence="8">
    <location>
        <begin position="7"/>
        <end position="26"/>
    </location>
</feature>
<dbReference type="InterPro" id="IPR001204">
    <property type="entry name" value="Phos_transporter"/>
</dbReference>
<keyword evidence="7 8" id="KW-0472">Membrane</keyword>
<feature type="compositionally biased region" description="Polar residues" evidence="9">
    <location>
        <begin position="312"/>
        <end position="325"/>
    </location>
</feature>
<evidence type="ECO:0000256" key="5">
    <source>
        <dbReference type="ARBA" id="ARBA00022692"/>
    </source>
</evidence>
<dbReference type="AlphaFoldDB" id="A0A8K0C5B1"/>
<dbReference type="GO" id="GO:0005315">
    <property type="term" value="F:phosphate transmembrane transporter activity"/>
    <property type="evidence" value="ECO:0007669"/>
    <property type="project" value="InterPro"/>
</dbReference>
<feature type="transmembrane region" description="Helical" evidence="8">
    <location>
        <begin position="46"/>
        <end position="66"/>
    </location>
</feature>
<evidence type="ECO:0000256" key="8">
    <source>
        <dbReference type="RuleBase" id="RU363058"/>
    </source>
</evidence>
<dbReference type="Pfam" id="PF01384">
    <property type="entry name" value="PHO4"/>
    <property type="match status" value="1"/>
</dbReference>
<evidence type="ECO:0000256" key="1">
    <source>
        <dbReference type="ARBA" id="ARBA00004141"/>
    </source>
</evidence>
<feature type="transmembrane region" description="Helical" evidence="8">
    <location>
        <begin position="139"/>
        <end position="166"/>
    </location>
</feature>
<evidence type="ECO:0000256" key="3">
    <source>
        <dbReference type="ARBA" id="ARBA00022448"/>
    </source>
</evidence>
<feature type="region of interest" description="Disordered" evidence="9">
    <location>
        <begin position="330"/>
        <end position="349"/>
    </location>
</feature>
<comment type="caution">
    <text evidence="10">The sequence shown here is derived from an EMBL/GenBank/DDBJ whole genome shotgun (WGS) entry which is preliminary data.</text>
</comment>
<dbReference type="PANTHER" id="PTHR11101:SF80">
    <property type="entry name" value="PHOSPHATE TRANSPORTER"/>
    <property type="match status" value="1"/>
</dbReference>
<evidence type="ECO:0000256" key="9">
    <source>
        <dbReference type="SAM" id="MobiDB-lite"/>
    </source>
</evidence>
<keyword evidence="3 8" id="KW-0813">Transport</keyword>
<dbReference type="OrthoDB" id="260807at2759"/>
<feature type="transmembrane region" description="Helical" evidence="8">
    <location>
        <begin position="213"/>
        <end position="240"/>
    </location>
</feature>
<dbReference type="EMBL" id="VTPC01091286">
    <property type="protein sequence ID" value="KAF2878796.1"/>
    <property type="molecule type" value="Genomic_DNA"/>
</dbReference>
<keyword evidence="5 8" id="KW-0812">Transmembrane</keyword>
<dbReference type="GO" id="GO:0016020">
    <property type="term" value="C:membrane"/>
    <property type="evidence" value="ECO:0007669"/>
    <property type="project" value="UniProtKB-SubCell"/>
</dbReference>
<name>A0A8K0C5B1_IGNLU</name>
<proteinExistence type="inferred from homology"/>
<evidence type="ECO:0000313" key="10">
    <source>
        <dbReference type="EMBL" id="KAF2878796.1"/>
    </source>
</evidence>
<sequence>MEPYSSAVLWLIVVGFIIAFVLAFGIGANDVANSFGTSVGSKVLTIHQACLLATIFEIAGAVLIGYKVSDTMRKGILDISVYEGAEYELMLGCLSTLTGTAVWLIVATFFKMPISGTHSIVGASIGFSLVARGTKGLHWYTLATIVGSWFISPVLSGVTSVIILLIIKHFILRNSDPLKAAFISLPLFYGFTILVNVFSIIHDGPKLLYMDNIPLWMAATLSLSIGLLAMIVIQLIVVPWQQKRINEELKAEQPTVNFNIGESSDTSPEGSPKRSNRNSQLLDRQLTIIMENTEMLPMEGKKSTKYMFPSPQHENSNGYTAGNQLEQPPKQLQANESTATLSSDINPTLSPSSSGVPLIMNKSFAKMQNDKSICAIELQENPDLFNENKSVSKLFSFLQILTATFGSFAHGGNDVSNAIGPLIALWLIYCEGSVQQKSETPLYILLYGGIGISVGLWLWGRRVIQTIGEDLTKITPSTGFTIEIGAAFTVLLASKIGLPISTTHCKVGSIVFVGYFSSSRKGVDWKLFRNIIYAWVVTVPVAALLSAGCMFVLKSALL</sequence>
<protein>
    <recommendedName>
        <fullName evidence="8">Phosphate transporter</fullName>
    </recommendedName>
</protein>
<feature type="region of interest" description="Disordered" evidence="9">
    <location>
        <begin position="256"/>
        <end position="283"/>
    </location>
</feature>
<dbReference type="GO" id="GO:0035435">
    <property type="term" value="P:phosphate ion transmembrane transport"/>
    <property type="evidence" value="ECO:0007669"/>
    <property type="project" value="TreeGrafter"/>
</dbReference>
<feature type="transmembrane region" description="Helical" evidence="8">
    <location>
        <begin position="178"/>
        <end position="201"/>
    </location>
</feature>
<evidence type="ECO:0000256" key="4">
    <source>
        <dbReference type="ARBA" id="ARBA00022592"/>
    </source>
</evidence>
<dbReference type="PANTHER" id="PTHR11101">
    <property type="entry name" value="PHOSPHATE TRANSPORTER"/>
    <property type="match status" value="1"/>
</dbReference>
<dbReference type="Proteomes" id="UP000801492">
    <property type="component" value="Unassembled WGS sequence"/>
</dbReference>
<feature type="transmembrane region" description="Helical" evidence="8">
    <location>
        <begin position="442"/>
        <end position="460"/>
    </location>
</feature>
<reference evidence="10" key="1">
    <citation type="submission" date="2019-08" db="EMBL/GenBank/DDBJ databases">
        <title>The genome of the North American firefly Photinus pyralis.</title>
        <authorList>
            <consortium name="Photinus pyralis genome working group"/>
            <person name="Fallon T.R."/>
            <person name="Sander Lower S.E."/>
            <person name="Weng J.-K."/>
        </authorList>
    </citation>
    <scope>NUCLEOTIDE SEQUENCE</scope>
    <source>
        <strain evidence="10">TRF0915ILg1</strain>
        <tissue evidence="10">Whole body</tissue>
    </source>
</reference>
<feature type="transmembrane region" description="Helical" evidence="8">
    <location>
        <begin position="532"/>
        <end position="553"/>
    </location>
</feature>
<evidence type="ECO:0000256" key="2">
    <source>
        <dbReference type="ARBA" id="ARBA00009916"/>
    </source>
</evidence>
<comment type="function">
    <text evidence="8">Sodium-phosphate symporter.</text>
</comment>
<feature type="transmembrane region" description="Helical" evidence="8">
    <location>
        <begin position="87"/>
        <end position="110"/>
    </location>
</feature>
<accession>A0A8K0C5B1</accession>
<comment type="subcellular location">
    <subcellularLocation>
        <location evidence="1 8">Membrane</location>
        <topology evidence="1 8">Multi-pass membrane protein</topology>
    </subcellularLocation>
</comment>
<comment type="similarity">
    <text evidence="2 8">Belongs to the inorganic phosphate transporter (PiT) (TC 2.A.20) family.</text>
</comment>
<evidence type="ECO:0000256" key="7">
    <source>
        <dbReference type="ARBA" id="ARBA00023136"/>
    </source>
</evidence>
<keyword evidence="11" id="KW-1185">Reference proteome</keyword>
<gene>
    <name evidence="10" type="ORF">ILUMI_27373</name>
</gene>
<evidence type="ECO:0000313" key="11">
    <source>
        <dbReference type="Proteomes" id="UP000801492"/>
    </source>
</evidence>
<evidence type="ECO:0000256" key="6">
    <source>
        <dbReference type="ARBA" id="ARBA00022989"/>
    </source>
</evidence>
<feature type="region of interest" description="Disordered" evidence="9">
    <location>
        <begin position="303"/>
        <end position="325"/>
    </location>
</feature>
<keyword evidence="4 8" id="KW-0592">Phosphate transport</keyword>
<organism evidence="10 11">
    <name type="scientific">Ignelater luminosus</name>
    <name type="common">Cucubano</name>
    <name type="synonym">Pyrophorus luminosus</name>
    <dbReference type="NCBI Taxonomy" id="2038154"/>
    <lineage>
        <taxon>Eukaryota</taxon>
        <taxon>Metazoa</taxon>
        <taxon>Ecdysozoa</taxon>
        <taxon>Arthropoda</taxon>
        <taxon>Hexapoda</taxon>
        <taxon>Insecta</taxon>
        <taxon>Pterygota</taxon>
        <taxon>Neoptera</taxon>
        <taxon>Endopterygota</taxon>
        <taxon>Coleoptera</taxon>
        <taxon>Polyphaga</taxon>
        <taxon>Elateriformia</taxon>
        <taxon>Elateroidea</taxon>
        <taxon>Elateridae</taxon>
        <taxon>Agrypninae</taxon>
        <taxon>Pyrophorini</taxon>
        <taxon>Ignelater</taxon>
    </lineage>
</organism>
<feature type="compositionally biased region" description="Polar residues" evidence="9">
    <location>
        <begin position="256"/>
        <end position="269"/>
    </location>
</feature>
<keyword evidence="6 8" id="KW-1133">Transmembrane helix</keyword>